<name>A0AAV9NSH6_9EURO</name>
<dbReference type="PANTHER" id="PTHR42107:SF1">
    <property type="entry name" value="WHIM1 DOMAIN-CONTAINING PROTEIN"/>
    <property type="match status" value="1"/>
</dbReference>
<dbReference type="AlphaFoldDB" id="A0AAV9NSH6"/>
<feature type="compositionally biased region" description="Basic and acidic residues" evidence="1">
    <location>
        <begin position="14"/>
        <end position="25"/>
    </location>
</feature>
<evidence type="ECO:0000313" key="3">
    <source>
        <dbReference type="Proteomes" id="UP001358417"/>
    </source>
</evidence>
<keyword evidence="3" id="KW-1185">Reference proteome</keyword>
<dbReference type="GeneID" id="89969304"/>
<protein>
    <recommendedName>
        <fullName evidence="4">WHIM1 domain-containing protein</fullName>
    </recommendedName>
</protein>
<comment type="caution">
    <text evidence="2">The sequence shown here is derived from an EMBL/GenBank/DDBJ whole genome shotgun (WGS) entry which is preliminary data.</text>
</comment>
<organism evidence="2 3">
    <name type="scientific">Exophiala bonariae</name>
    <dbReference type="NCBI Taxonomy" id="1690606"/>
    <lineage>
        <taxon>Eukaryota</taxon>
        <taxon>Fungi</taxon>
        <taxon>Dikarya</taxon>
        <taxon>Ascomycota</taxon>
        <taxon>Pezizomycotina</taxon>
        <taxon>Eurotiomycetes</taxon>
        <taxon>Chaetothyriomycetidae</taxon>
        <taxon>Chaetothyriales</taxon>
        <taxon>Herpotrichiellaceae</taxon>
        <taxon>Exophiala</taxon>
    </lineage>
</organism>
<gene>
    <name evidence="2" type="ORF">LTR84_001082</name>
</gene>
<feature type="region of interest" description="Disordered" evidence="1">
    <location>
        <begin position="312"/>
        <end position="352"/>
    </location>
</feature>
<accession>A0AAV9NSH6</accession>
<feature type="region of interest" description="Disordered" evidence="1">
    <location>
        <begin position="1"/>
        <end position="31"/>
    </location>
</feature>
<sequence>MTAPKGLNRYFKPAPKDDPIPEPPKRAPSPPHDYILADNGSIAFLVMFRSRFSDAFPKSLPHYGPQDIERGVQGELPDEHAERLLCALLGLVLNRKKDVEFVAPTNTSQLRETVVNFSMSDAVTMDEHSRMPSLQTSTSGWLRGKEQIPYTVLNLLKALALWSLNQSEVVQAIIKESYKQPRRDDDRNQPRSVQPWFSDQYRRKYWLIEGLEDSHFRIYRENDGKTSKSNTWFSIAGSIPEVVALADKFGEEHTQTSKVISDKLRSAIPRFEAGDEKRKRRDYRLARKAAFSRPEPGFSLYEGRTRGKRMKYTFSDEEDGSDEMSSRRSARDSGFSTPFEAGPTVTASGRQVKSRLGGMYGESMLIDQRKELEKITGEGHMTETSEDMPTTAPTGRGHRLSRSGRPVRPARERFNDGAGSDSDEDQSSGKEWSGNENEPDESEPDFDGEDEDEDDAMSDEGLDADDIIGGDDDNTQESLVVQLRYRKGKETTSSPAGKRPITPQATNGTLNSINNAAYRPLAAKSTLPIPQSSPPMADTINVTRRVSSNDLQGAQLTSEQINAHINANGNGGGNPKGSEVETRNGIPSPHPGVQQMVSTVQVPLQAMDVS</sequence>
<dbReference type="Proteomes" id="UP001358417">
    <property type="component" value="Unassembled WGS sequence"/>
</dbReference>
<dbReference type="EMBL" id="JAVRRD010000001">
    <property type="protein sequence ID" value="KAK5065244.1"/>
    <property type="molecule type" value="Genomic_DNA"/>
</dbReference>
<feature type="compositionally biased region" description="Acidic residues" evidence="1">
    <location>
        <begin position="437"/>
        <end position="475"/>
    </location>
</feature>
<reference evidence="2 3" key="1">
    <citation type="submission" date="2023-08" db="EMBL/GenBank/DDBJ databases">
        <title>Black Yeasts Isolated from many extreme environments.</title>
        <authorList>
            <person name="Coleine C."/>
            <person name="Stajich J.E."/>
            <person name="Selbmann L."/>
        </authorList>
    </citation>
    <scope>NUCLEOTIDE SEQUENCE [LARGE SCALE GENOMIC DNA]</scope>
    <source>
        <strain evidence="2 3">CCFEE 5792</strain>
    </source>
</reference>
<feature type="region of interest" description="Disordered" evidence="1">
    <location>
        <begin position="565"/>
        <end position="595"/>
    </location>
</feature>
<feature type="region of interest" description="Disordered" evidence="1">
    <location>
        <begin position="377"/>
        <end position="511"/>
    </location>
</feature>
<evidence type="ECO:0008006" key="4">
    <source>
        <dbReference type="Google" id="ProtNLM"/>
    </source>
</evidence>
<dbReference type="PANTHER" id="PTHR42107">
    <property type="entry name" value="YALI0D24453P"/>
    <property type="match status" value="1"/>
</dbReference>
<dbReference type="RefSeq" id="XP_064712568.1">
    <property type="nucleotide sequence ID" value="XM_064844708.1"/>
</dbReference>
<proteinExistence type="predicted"/>
<evidence type="ECO:0000256" key="1">
    <source>
        <dbReference type="SAM" id="MobiDB-lite"/>
    </source>
</evidence>
<evidence type="ECO:0000313" key="2">
    <source>
        <dbReference type="EMBL" id="KAK5065244.1"/>
    </source>
</evidence>